<organism evidence="2 3">
    <name type="scientific">Haemonchus contortus</name>
    <name type="common">Barber pole worm</name>
    <dbReference type="NCBI Taxonomy" id="6289"/>
    <lineage>
        <taxon>Eukaryota</taxon>
        <taxon>Metazoa</taxon>
        <taxon>Ecdysozoa</taxon>
        <taxon>Nematoda</taxon>
        <taxon>Chromadorea</taxon>
        <taxon>Rhabditida</taxon>
        <taxon>Rhabditina</taxon>
        <taxon>Rhabditomorpha</taxon>
        <taxon>Strongyloidea</taxon>
        <taxon>Trichostrongylidae</taxon>
        <taxon>Haemonchus</taxon>
    </lineage>
</organism>
<dbReference type="Proteomes" id="UP000025227">
    <property type="component" value="Unplaced"/>
</dbReference>
<evidence type="ECO:0000313" key="2">
    <source>
        <dbReference type="Proteomes" id="UP000025227"/>
    </source>
</evidence>
<name>A0A7I4YMA6_HAECO</name>
<feature type="region of interest" description="Disordered" evidence="1">
    <location>
        <begin position="1"/>
        <end position="24"/>
    </location>
</feature>
<dbReference type="AlphaFoldDB" id="A0A7I4YMA6"/>
<feature type="compositionally biased region" description="Basic and acidic residues" evidence="1">
    <location>
        <begin position="12"/>
        <end position="24"/>
    </location>
</feature>
<proteinExistence type="predicted"/>
<evidence type="ECO:0000313" key="3">
    <source>
        <dbReference type="WBParaSite" id="HCON_00119650-00001"/>
    </source>
</evidence>
<protein>
    <submittedName>
        <fullName evidence="3">Protein F09G8.5</fullName>
    </submittedName>
</protein>
<feature type="compositionally biased region" description="Polar residues" evidence="1">
    <location>
        <begin position="1"/>
        <end position="11"/>
    </location>
</feature>
<evidence type="ECO:0000256" key="1">
    <source>
        <dbReference type="SAM" id="MobiDB-lite"/>
    </source>
</evidence>
<reference evidence="3" key="1">
    <citation type="submission" date="2020-12" db="UniProtKB">
        <authorList>
            <consortium name="WormBaseParasite"/>
        </authorList>
    </citation>
    <scope>IDENTIFICATION</scope>
    <source>
        <strain evidence="3">MHco3</strain>
    </source>
</reference>
<accession>A0A7I4YMA6</accession>
<dbReference type="WBParaSite" id="HCON_00119650-00001">
    <property type="protein sequence ID" value="HCON_00119650-00001"/>
    <property type="gene ID" value="HCON_00119650"/>
</dbReference>
<sequence length="24" mass="2530">MTAPITGSSEPNSERGESVKSCFD</sequence>
<keyword evidence="2" id="KW-1185">Reference proteome</keyword>